<dbReference type="KEGG" id="apr:Apre_1203"/>
<dbReference type="AlphaFoldDB" id="C7RDG4"/>
<dbReference type="GO" id="GO:0005886">
    <property type="term" value="C:plasma membrane"/>
    <property type="evidence" value="ECO:0007669"/>
    <property type="project" value="UniProtKB-SubCell"/>
</dbReference>
<keyword evidence="6 10" id="KW-0573">Peptidoglycan synthesis</keyword>
<organism evidence="13 14">
    <name type="scientific">Anaerococcus prevotii (strain ATCC 9321 / DSM 20548 / JCM 6508 / NCTC 11806 / PC1)</name>
    <name type="common">Peptostreptococcus prevotii</name>
    <name type="synonym">Peptococcus prevotii</name>
    <dbReference type="NCBI Taxonomy" id="525919"/>
    <lineage>
        <taxon>Bacteria</taxon>
        <taxon>Bacillati</taxon>
        <taxon>Bacillota</taxon>
        <taxon>Tissierellia</taxon>
        <taxon>Tissierellales</taxon>
        <taxon>Peptoniphilaceae</taxon>
        <taxon>Anaerococcus</taxon>
    </lineage>
</organism>
<dbReference type="PANTHER" id="PTHR21015:SF22">
    <property type="entry name" value="GLYCOSYLTRANSFERASE"/>
    <property type="match status" value="1"/>
</dbReference>
<dbReference type="Gene3D" id="3.40.50.2000">
    <property type="entry name" value="Glycogen Phosphorylase B"/>
    <property type="match status" value="2"/>
</dbReference>
<dbReference type="GO" id="GO:0051301">
    <property type="term" value="P:cell division"/>
    <property type="evidence" value="ECO:0007669"/>
    <property type="project" value="UniProtKB-KW"/>
</dbReference>
<keyword evidence="1 10" id="KW-1003">Cell membrane</keyword>
<evidence type="ECO:0000256" key="1">
    <source>
        <dbReference type="ARBA" id="ARBA00022475"/>
    </source>
</evidence>
<evidence type="ECO:0000313" key="14">
    <source>
        <dbReference type="Proteomes" id="UP000002294"/>
    </source>
</evidence>
<comment type="caution">
    <text evidence="10">Lacks conserved residue(s) required for the propagation of feature annotation.</text>
</comment>
<evidence type="ECO:0000256" key="5">
    <source>
        <dbReference type="ARBA" id="ARBA00022960"/>
    </source>
</evidence>
<dbReference type="InterPro" id="IPR004276">
    <property type="entry name" value="GlycoTrans_28_N"/>
</dbReference>
<evidence type="ECO:0000256" key="9">
    <source>
        <dbReference type="ARBA" id="ARBA00023316"/>
    </source>
</evidence>
<comment type="similarity">
    <text evidence="10">Belongs to the glycosyltransferase 28 family. MurG subfamily.</text>
</comment>
<dbReference type="SUPFAM" id="SSF53756">
    <property type="entry name" value="UDP-Glycosyltransferase/glycogen phosphorylase"/>
    <property type="match status" value="1"/>
</dbReference>
<dbReference type="GO" id="GO:0051991">
    <property type="term" value="F:UDP-N-acetyl-D-glucosamine:N-acetylmuramoyl-L-alanyl-D-glutamyl-meso-2,6-diaminopimelyl-D-alanyl-D-alanine-diphosphoundecaprenol 4-beta-N-acetylglucosaminlytransferase activity"/>
    <property type="evidence" value="ECO:0007669"/>
    <property type="project" value="RHEA"/>
</dbReference>
<keyword evidence="4 10" id="KW-0808">Transferase</keyword>
<dbReference type="EMBL" id="CP001708">
    <property type="protein sequence ID" value="ACV29227.1"/>
    <property type="molecule type" value="Genomic_DNA"/>
</dbReference>
<dbReference type="eggNOG" id="COG0707">
    <property type="taxonomic scope" value="Bacteria"/>
</dbReference>
<dbReference type="InterPro" id="IPR006009">
    <property type="entry name" value="GlcNAc_MurG"/>
</dbReference>
<evidence type="ECO:0000256" key="3">
    <source>
        <dbReference type="ARBA" id="ARBA00022676"/>
    </source>
</evidence>
<dbReference type="UniPathway" id="UPA00219"/>
<evidence type="ECO:0000313" key="13">
    <source>
        <dbReference type="EMBL" id="ACV29227.1"/>
    </source>
</evidence>
<keyword evidence="7 10" id="KW-0472">Membrane</keyword>
<dbReference type="STRING" id="525919.Apre_1203"/>
<evidence type="ECO:0000259" key="12">
    <source>
        <dbReference type="Pfam" id="PF04101"/>
    </source>
</evidence>
<gene>
    <name evidence="10" type="primary">murG</name>
    <name evidence="13" type="ordered locus">Apre_1203</name>
</gene>
<evidence type="ECO:0000256" key="8">
    <source>
        <dbReference type="ARBA" id="ARBA00023306"/>
    </source>
</evidence>
<evidence type="ECO:0000256" key="4">
    <source>
        <dbReference type="ARBA" id="ARBA00022679"/>
    </source>
</evidence>
<keyword evidence="2 10" id="KW-0132">Cell division</keyword>
<dbReference type="Proteomes" id="UP000002294">
    <property type="component" value="Chromosome"/>
</dbReference>
<dbReference type="GO" id="GO:0009252">
    <property type="term" value="P:peptidoglycan biosynthetic process"/>
    <property type="evidence" value="ECO:0007669"/>
    <property type="project" value="UniProtKB-UniRule"/>
</dbReference>
<keyword evidence="14" id="KW-1185">Reference proteome</keyword>
<feature type="binding site" evidence="10">
    <location>
        <position position="196"/>
    </location>
    <ligand>
        <name>UDP-N-acetyl-alpha-D-glucosamine</name>
        <dbReference type="ChEBI" id="CHEBI:57705"/>
    </ligand>
</feature>
<evidence type="ECO:0000256" key="6">
    <source>
        <dbReference type="ARBA" id="ARBA00022984"/>
    </source>
</evidence>
<dbReference type="PANTHER" id="PTHR21015">
    <property type="entry name" value="UDP-N-ACETYLGLUCOSAMINE--N-ACETYLMURAMYL-(PENTAPEPTIDE) PYROPHOSPHORYL-UNDECAPRENOL N-ACETYLGLUCOSAMINE TRANSFERASE 1"/>
    <property type="match status" value="1"/>
</dbReference>
<keyword evidence="5 10" id="KW-0133">Cell shape</keyword>
<feature type="domain" description="Glycosyl transferase family 28 C-terminal" evidence="12">
    <location>
        <begin position="189"/>
        <end position="343"/>
    </location>
</feature>
<dbReference type="OrthoDB" id="9808936at2"/>
<evidence type="ECO:0000256" key="10">
    <source>
        <dbReference type="HAMAP-Rule" id="MF_00033"/>
    </source>
</evidence>
<sequence>MRVIISGGGTGGHIYPAIAIGEKLQKEIPDVEIIYVGIKNGPEETVAQKYGYKFIDLPGMGIPRRINKKLFKSLLTNFEGFKKAKKIIKEYKPDLVIGTGGYVCAPILYQASKKGIPSLVHESNSYPGMASKFLSNKVDKVLISYKEAEKHFKHKDRIVVTGNPVRTSFKSDFTDKDLKDLGIKKDRPVVFSFGGSNGSYYMNEAVKELSKNLDGSYYLLHQTGNKNYDDFMKEVEKSEYLKVFSYIDNIDLFYAVSDLVIASSGAMSLSEISAVGKASILIPKSYTTENHQQFNAQTYVDNGASIMILEKDLDGAVLDRKIKEIIRDKDKLKKMGDNAKALSDDEAGDKIFHIIEGLIKDER</sequence>
<feature type="binding site" evidence="10">
    <location>
        <begin position="10"/>
        <end position="12"/>
    </location>
    <ligand>
        <name>UDP-N-acetyl-alpha-D-glucosamine</name>
        <dbReference type="ChEBI" id="CHEBI:57705"/>
    </ligand>
</feature>
<feature type="binding site" evidence="10">
    <location>
        <position position="166"/>
    </location>
    <ligand>
        <name>UDP-N-acetyl-alpha-D-glucosamine</name>
        <dbReference type="ChEBI" id="CHEBI:57705"/>
    </ligand>
</feature>
<dbReference type="Pfam" id="PF04101">
    <property type="entry name" value="Glyco_tran_28_C"/>
    <property type="match status" value="1"/>
</dbReference>
<name>C7RDG4_ANAPD</name>
<evidence type="ECO:0000256" key="2">
    <source>
        <dbReference type="ARBA" id="ARBA00022618"/>
    </source>
</evidence>
<dbReference type="NCBIfam" id="TIGR01133">
    <property type="entry name" value="murG"/>
    <property type="match status" value="1"/>
</dbReference>
<dbReference type="EC" id="2.4.1.227" evidence="10"/>
<dbReference type="GO" id="GO:0071555">
    <property type="term" value="P:cell wall organization"/>
    <property type="evidence" value="ECO:0007669"/>
    <property type="project" value="UniProtKB-KW"/>
</dbReference>
<feature type="binding site" evidence="10">
    <location>
        <position position="247"/>
    </location>
    <ligand>
        <name>UDP-N-acetyl-alpha-D-glucosamine</name>
        <dbReference type="ChEBI" id="CHEBI:57705"/>
    </ligand>
</feature>
<dbReference type="GO" id="GO:0005975">
    <property type="term" value="P:carbohydrate metabolic process"/>
    <property type="evidence" value="ECO:0007669"/>
    <property type="project" value="InterPro"/>
</dbReference>
<dbReference type="RefSeq" id="WP_015778126.1">
    <property type="nucleotide sequence ID" value="NC_013171.1"/>
</dbReference>
<comment type="catalytic activity">
    <reaction evidence="10">
        <text>di-trans,octa-cis-undecaprenyl diphospho-N-acetyl-alpha-D-muramoyl-L-alanyl-D-glutamyl-meso-2,6-diaminopimeloyl-D-alanyl-D-alanine + UDP-N-acetyl-alpha-D-glucosamine = di-trans,octa-cis-undecaprenyl diphospho-[N-acetyl-alpha-D-glucosaminyl-(1-&gt;4)]-N-acetyl-alpha-D-muramoyl-L-alanyl-D-glutamyl-meso-2,6-diaminopimeloyl-D-alanyl-D-alanine + UDP + H(+)</text>
        <dbReference type="Rhea" id="RHEA:31227"/>
        <dbReference type="ChEBI" id="CHEBI:15378"/>
        <dbReference type="ChEBI" id="CHEBI:57705"/>
        <dbReference type="ChEBI" id="CHEBI:58223"/>
        <dbReference type="ChEBI" id="CHEBI:61387"/>
        <dbReference type="ChEBI" id="CHEBI:61388"/>
        <dbReference type="EC" id="2.4.1.227"/>
    </reaction>
</comment>
<feature type="binding site" evidence="10">
    <location>
        <position position="292"/>
    </location>
    <ligand>
        <name>UDP-N-acetyl-alpha-D-glucosamine</name>
        <dbReference type="ChEBI" id="CHEBI:57705"/>
    </ligand>
</feature>
<comment type="function">
    <text evidence="10">Cell wall formation. Catalyzes the transfer of a GlcNAc subunit on undecaprenyl-pyrophosphoryl-MurNAc-pentapeptide (lipid intermediate I) to form undecaprenyl-pyrophosphoryl-MurNAc-(pentapeptide)GlcNAc (lipid intermediate II).</text>
</comment>
<comment type="subcellular location">
    <subcellularLocation>
        <location evidence="10">Cell membrane</location>
        <topology evidence="10">Peripheral membrane protein</topology>
        <orientation evidence="10">Cytoplasmic side</orientation>
    </subcellularLocation>
</comment>
<dbReference type="CDD" id="cd03785">
    <property type="entry name" value="GT28_MurG"/>
    <property type="match status" value="1"/>
</dbReference>
<keyword evidence="3 10" id="KW-0328">Glycosyltransferase</keyword>
<dbReference type="CAZy" id="GT28">
    <property type="family name" value="Glycosyltransferase Family 28"/>
</dbReference>
<accession>C7RDG4</accession>
<keyword evidence="9 10" id="KW-0961">Cell wall biogenesis/degradation</keyword>
<comment type="pathway">
    <text evidence="10">Cell wall biogenesis; peptidoglycan biosynthesis.</text>
</comment>
<dbReference type="InterPro" id="IPR007235">
    <property type="entry name" value="Glyco_trans_28_C"/>
</dbReference>
<proteinExistence type="inferred from homology"/>
<dbReference type="GO" id="GO:0050511">
    <property type="term" value="F:undecaprenyldiphospho-muramoylpentapeptide beta-N-acetylglucosaminyltransferase activity"/>
    <property type="evidence" value="ECO:0007669"/>
    <property type="project" value="UniProtKB-UniRule"/>
</dbReference>
<dbReference type="HAMAP" id="MF_00033">
    <property type="entry name" value="MurG"/>
    <property type="match status" value="1"/>
</dbReference>
<dbReference type="GO" id="GO:0008360">
    <property type="term" value="P:regulation of cell shape"/>
    <property type="evidence" value="ECO:0007669"/>
    <property type="project" value="UniProtKB-KW"/>
</dbReference>
<dbReference type="HOGENOM" id="CLU_037404_0_1_9"/>
<feature type="domain" description="Glycosyltransferase family 28 N-terminal" evidence="11">
    <location>
        <begin position="3"/>
        <end position="143"/>
    </location>
</feature>
<keyword evidence="8 10" id="KW-0131">Cell cycle</keyword>
<dbReference type="Pfam" id="PF03033">
    <property type="entry name" value="Glyco_transf_28"/>
    <property type="match status" value="1"/>
</dbReference>
<feature type="binding site" evidence="10">
    <location>
        <position position="124"/>
    </location>
    <ligand>
        <name>UDP-N-acetyl-alpha-D-glucosamine</name>
        <dbReference type="ChEBI" id="CHEBI:57705"/>
    </ligand>
</feature>
<protein>
    <recommendedName>
        <fullName evidence="10">UDP-N-acetylglucosamine--N-acetylmuramyl-(pentapeptide) pyrophosphoryl-undecaprenol N-acetylglucosamine transferase</fullName>
        <ecNumber evidence="10">2.4.1.227</ecNumber>
    </recommendedName>
    <alternativeName>
        <fullName evidence="10">Undecaprenyl-PP-MurNAc-pentapeptide-UDPGlcNAc GlcNAc transferase</fullName>
    </alternativeName>
</protein>
<evidence type="ECO:0000259" key="11">
    <source>
        <dbReference type="Pfam" id="PF03033"/>
    </source>
</evidence>
<evidence type="ECO:0000256" key="7">
    <source>
        <dbReference type="ARBA" id="ARBA00023136"/>
    </source>
</evidence>
<reference evidence="13 14" key="1">
    <citation type="journal article" date="2009" name="Stand. Genomic Sci.">
        <title>Complete genome sequence of Anaerococcus prevotii type strain (PC1).</title>
        <authorList>
            <person name="Labutti K."/>
            <person name="Pukall R."/>
            <person name="Steenblock K."/>
            <person name="Glavina Del Rio T."/>
            <person name="Tice H."/>
            <person name="Copeland A."/>
            <person name="Cheng J.F."/>
            <person name="Lucas S."/>
            <person name="Chen F."/>
            <person name="Nolan M."/>
            <person name="Bruce D."/>
            <person name="Goodwin L."/>
            <person name="Pitluck S."/>
            <person name="Ivanova N."/>
            <person name="Mavromatis K."/>
            <person name="Ovchinnikova G."/>
            <person name="Pati A."/>
            <person name="Chen A."/>
            <person name="Palaniappan K."/>
            <person name="Land M."/>
            <person name="Hauser L."/>
            <person name="Chang Y.J."/>
            <person name="Jeffries C.D."/>
            <person name="Chain P."/>
            <person name="Saunders E."/>
            <person name="Brettin T."/>
            <person name="Detter J.C."/>
            <person name="Han C."/>
            <person name="Goker M."/>
            <person name="Bristow J."/>
            <person name="Eisen J.A."/>
            <person name="Markowitz V."/>
            <person name="Hugenholtz P."/>
            <person name="Kyrpides N.C."/>
            <person name="Klenk H.P."/>
            <person name="Lapidus A."/>
        </authorList>
    </citation>
    <scope>NUCLEOTIDE SEQUENCE [LARGE SCALE GENOMIC DNA]</scope>
    <source>
        <strain evidence="14">ATCC 9321 / DSM 20548 / JCM 6508 / NCTC 11806 / PC1</strain>
    </source>
</reference>